<dbReference type="Pfam" id="PF16289">
    <property type="entry name" value="PIN_12"/>
    <property type="match status" value="1"/>
</dbReference>
<dbReference type="InterPro" id="IPR032557">
    <property type="entry name" value="DUF4935"/>
</dbReference>
<dbReference type="Proteomes" id="UP000242515">
    <property type="component" value="Unassembled WGS sequence"/>
</dbReference>
<evidence type="ECO:0000313" key="3">
    <source>
        <dbReference type="Proteomes" id="UP000242515"/>
    </source>
</evidence>
<dbReference type="STRING" id="988801.SAMN05216522_101289"/>
<reference evidence="3" key="1">
    <citation type="submission" date="2016-10" db="EMBL/GenBank/DDBJ databases">
        <authorList>
            <person name="Varghese N."/>
            <person name="Submissions S."/>
        </authorList>
    </citation>
    <scope>NUCLEOTIDE SEQUENCE [LARGE SCALE GENOMIC DNA]</scope>
    <source>
        <strain evidence="3">8N4</strain>
    </source>
</reference>
<feature type="domain" description="DUF4935" evidence="1">
    <location>
        <begin position="8"/>
        <end position="173"/>
    </location>
</feature>
<dbReference type="EMBL" id="FOGC01000001">
    <property type="protein sequence ID" value="SEQ13051.1"/>
    <property type="molecule type" value="Genomic_DNA"/>
</dbReference>
<keyword evidence="3" id="KW-1185">Reference proteome</keyword>
<accession>A0A1H9DI41</accession>
<evidence type="ECO:0000259" key="1">
    <source>
        <dbReference type="Pfam" id="PF16289"/>
    </source>
</evidence>
<dbReference type="RefSeq" id="WP_092671672.1">
    <property type="nucleotide sequence ID" value="NZ_FOGC01000001.1"/>
</dbReference>
<sequence length="356" mass="40393">MPLQTRNVFVDTEFFVKAGLEFSSRTLQSFENICGKGDLNHITTSIVEREVKGKIRDSIQESIKSVAGFRRKAKILANSNRPEIQALFVELNQEEIIEHALELFDDFLADANSTILDLSQVPADRIIGMYFDCLPPFQDGKKKHEFPDAFTLLALECHLQPDESIYIVSEDTDLIEFCKTNPRFISVDSLNKVLDIYNSHDEERANYIKQYIVDNVDAIKSEIQESIEDADAYNLSSWEDADVDELTVNDVHDFESSIIQIDDESCVLSFNVEVDYTVSVTGPDYNNGIYDKEDGRTYTFRSTSREETDSINVSVEIELSLEIVDNQFVVQERYVNVGGLTGGIEVCVEENGCDDY</sequence>
<evidence type="ECO:0000313" key="2">
    <source>
        <dbReference type="EMBL" id="SEQ13051.1"/>
    </source>
</evidence>
<gene>
    <name evidence="2" type="ORF">SAMN05216522_101289</name>
</gene>
<organism evidence="2 3">
    <name type="scientific">Rosenbergiella nectarea</name>
    <dbReference type="NCBI Taxonomy" id="988801"/>
    <lineage>
        <taxon>Bacteria</taxon>
        <taxon>Pseudomonadati</taxon>
        <taxon>Pseudomonadota</taxon>
        <taxon>Gammaproteobacteria</taxon>
        <taxon>Enterobacterales</taxon>
        <taxon>Erwiniaceae</taxon>
        <taxon>Rosenbergiella</taxon>
    </lineage>
</organism>
<dbReference type="AlphaFoldDB" id="A0A1H9DI41"/>
<protein>
    <recommendedName>
        <fullName evidence="1">DUF4935 domain-containing protein</fullName>
    </recommendedName>
</protein>
<dbReference type="OrthoDB" id="9766796at2"/>
<proteinExistence type="predicted"/>
<name>A0A1H9DI41_9GAMM</name>